<dbReference type="OrthoDB" id="286734at2759"/>
<dbReference type="AlphaFoldDB" id="A0A8H7Q1B1"/>
<evidence type="ECO:0000256" key="3">
    <source>
        <dbReference type="ARBA" id="ARBA00022692"/>
    </source>
</evidence>
<evidence type="ECO:0000256" key="4">
    <source>
        <dbReference type="ARBA" id="ARBA00022989"/>
    </source>
</evidence>
<keyword evidence="4 7" id="KW-1133">Transmembrane helix</keyword>
<dbReference type="GO" id="GO:0030258">
    <property type="term" value="P:lipid modification"/>
    <property type="evidence" value="ECO:0007669"/>
    <property type="project" value="TreeGrafter"/>
</dbReference>
<feature type="transmembrane region" description="Helical" evidence="7">
    <location>
        <begin position="270"/>
        <end position="290"/>
    </location>
</feature>
<evidence type="ECO:0000256" key="1">
    <source>
        <dbReference type="ARBA" id="ARBA00004141"/>
    </source>
</evidence>
<evidence type="ECO:0000256" key="5">
    <source>
        <dbReference type="ARBA" id="ARBA00023136"/>
    </source>
</evidence>
<feature type="transmembrane region" description="Helical" evidence="7">
    <location>
        <begin position="169"/>
        <end position="188"/>
    </location>
</feature>
<feature type="transmembrane region" description="Helical" evidence="7">
    <location>
        <begin position="407"/>
        <end position="427"/>
    </location>
</feature>
<protein>
    <recommendedName>
        <fullName evidence="10">MBOAT-domain-containing protein</fullName>
    </recommendedName>
</protein>
<organism evidence="8 9">
    <name type="scientific">Umbelopsis vinacea</name>
    <dbReference type="NCBI Taxonomy" id="44442"/>
    <lineage>
        <taxon>Eukaryota</taxon>
        <taxon>Fungi</taxon>
        <taxon>Fungi incertae sedis</taxon>
        <taxon>Mucoromycota</taxon>
        <taxon>Mucoromycotina</taxon>
        <taxon>Umbelopsidomycetes</taxon>
        <taxon>Umbelopsidales</taxon>
        <taxon>Umbelopsidaceae</taxon>
        <taxon>Umbelopsis</taxon>
    </lineage>
</organism>
<sequence length="510" mass="58622">MFLDPYFDQAGKAMDMPPDHLKIVFSIFMTYPYAYLYNRLPNNPNIKHLYSIVLTCVTMLWFHRIYEGFAHIIVSSIITLVVTKYYKDKRMPWVNFVLLMIHMSISHIQRQRQGHLGDDQFDHTGPQMVLVIKLTSFAFNVFDATQPSEKLTDYNKTMMVREFPSVIEYYGWVLFFGGFIAGPANEYMDYKRFVTMEVFRDANGKIVRPSATKATLKLFTQGLFFILILATVAPHFSYFECLNPWYLKMPFWKRFLFIQAAGFSSRVKYYAVWLLAEGACVLCGLGFNGYDKDGKARWNRVSNIRPFTYESGESIKVLLEAWNMRTNVWLKNYVYLRVSNGKPGFGATVATFATSALWHGFHPGYYLTFVSGSLVQNVAKKLRRLVRPFFFTPDLKHPLPTKRIYDLYGYIAAQSSINMIAGPFLVLELNGSLLVWKSVYFYVHVAVFVIEGLFAAGLGKKLKALQKTRAEKAGVQLQEIKPREDKVIVSEVGVEFADEGGVRVGKKKLQ</sequence>
<evidence type="ECO:0000256" key="7">
    <source>
        <dbReference type="SAM" id="Phobius"/>
    </source>
</evidence>
<dbReference type="PANTHER" id="PTHR13906:SF4">
    <property type="entry name" value="LYSOPHOSPHOLIPID ACYLTRANSFERASE 6"/>
    <property type="match status" value="1"/>
</dbReference>
<dbReference type="PANTHER" id="PTHR13906">
    <property type="entry name" value="PORCUPINE"/>
    <property type="match status" value="1"/>
</dbReference>
<comment type="caution">
    <text evidence="8">The sequence shown here is derived from an EMBL/GenBank/DDBJ whole genome shotgun (WGS) entry which is preliminary data.</text>
</comment>
<dbReference type="GO" id="GO:0046474">
    <property type="term" value="P:glycerophospholipid biosynthetic process"/>
    <property type="evidence" value="ECO:0007669"/>
    <property type="project" value="TreeGrafter"/>
</dbReference>
<evidence type="ECO:0000313" key="8">
    <source>
        <dbReference type="EMBL" id="KAG2183956.1"/>
    </source>
</evidence>
<comment type="subcellular location">
    <subcellularLocation>
        <location evidence="1">Membrane</location>
        <topology evidence="1">Multi-pass membrane protein</topology>
    </subcellularLocation>
</comment>
<gene>
    <name evidence="8" type="ORF">INT44_008967</name>
</gene>
<evidence type="ECO:0008006" key="10">
    <source>
        <dbReference type="Google" id="ProtNLM"/>
    </source>
</evidence>
<keyword evidence="2" id="KW-0808">Transferase</keyword>
<keyword evidence="9" id="KW-1185">Reference proteome</keyword>
<keyword evidence="3 7" id="KW-0812">Transmembrane</keyword>
<dbReference type="InterPro" id="IPR004299">
    <property type="entry name" value="MBOAT_fam"/>
</dbReference>
<dbReference type="GO" id="GO:0047184">
    <property type="term" value="F:1-acylglycerophosphocholine O-acyltransferase activity"/>
    <property type="evidence" value="ECO:0007669"/>
    <property type="project" value="TreeGrafter"/>
</dbReference>
<feature type="transmembrane region" description="Helical" evidence="7">
    <location>
        <begin position="439"/>
        <end position="459"/>
    </location>
</feature>
<proteinExistence type="predicted"/>
<feature type="transmembrane region" description="Helical" evidence="7">
    <location>
        <begin position="68"/>
        <end position="86"/>
    </location>
</feature>
<name>A0A8H7Q1B1_9FUNG</name>
<feature type="transmembrane region" description="Helical" evidence="7">
    <location>
        <begin position="218"/>
        <end position="239"/>
    </location>
</feature>
<dbReference type="Pfam" id="PF03062">
    <property type="entry name" value="MBOAT"/>
    <property type="match status" value="1"/>
</dbReference>
<evidence type="ECO:0000313" key="9">
    <source>
        <dbReference type="Proteomes" id="UP000612746"/>
    </source>
</evidence>
<accession>A0A8H7Q1B1</accession>
<evidence type="ECO:0000256" key="6">
    <source>
        <dbReference type="ARBA" id="ARBA00023315"/>
    </source>
</evidence>
<keyword evidence="5 7" id="KW-0472">Membrane</keyword>
<dbReference type="EMBL" id="JAEPRA010000006">
    <property type="protein sequence ID" value="KAG2183956.1"/>
    <property type="molecule type" value="Genomic_DNA"/>
</dbReference>
<dbReference type="GO" id="GO:0016020">
    <property type="term" value="C:membrane"/>
    <property type="evidence" value="ECO:0007669"/>
    <property type="project" value="UniProtKB-SubCell"/>
</dbReference>
<dbReference type="Proteomes" id="UP000612746">
    <property type="component" value="Unassembled WGS sequence"/>
</dbReference>
<dbReference type="InterPro" id="IPR049941">
    <property type="entry name" value="LPLAT_7/PORCN-like"/>
</dbReference>
<dbReference type="GO" id="GO:0005783">
    <property type="term" value="C:endoplasmic reticulum"/>
    <property type="evidence" value="ECO:0007669"/>
    <property type="project" value="TreeGrafter"/>
</dbReference>
<evidence type="ECO:0000256" key="2">
    <source>
        <dbReference type="ARBA" id="ARBA00022679"/>
    </source>
</evidence>
<reference evidence="8" key="1">
    <citation type="submission" date="2020-12" db="EMBL/GenBank/DDBJ databases">
        <title>Metabolic potential, ecology and presence of endohyphal bacteria is reflected in genomic diversity of Mucoromycotina.</title>
        <authorList>
            <person name="Muszewska A."/>
            <person name="Okrasinska A."/>
            <person name="Steczkiewicz K."/>
            <person name="Drgas O."/>
            <person name="Orlowska M."/>
            <person name="Perlinska-Lenart U."/>
            <person name="Aleksandrzak-Piekarczyk T."/>
            <person name="Szatraj K."/>
            <person name="Zielenkiewicz U."/>
            <person name="Pilsyk S."/>
            <person name="Malc E."/>
            <person name="Mieczkowski P."/>
            <person name="Kruszewska J.S."/>
            <person name="Biernat P."/>
            <person name="Pawlowska J."/>
        </authorList>
    </citation>
    <scope>NUCLEOTIDE SEQUENCE</scope>
    <source>
        <strain evidence="8">WA0000051536</strain>
    </source>
</reference>
<dbReference type="GO" id="GO:0003841">
    <property type="term" value="F:1-acylglycerol-3-phosphate O-acyltransferase activity"/>
    <property type="evidence" value="ECO:0007669"/>
    <property type="project" value="TreeGrafter"/>
</dbReference>
<keyword evidence="6" id="KW-0012">Acyltransferase</keyword>
<feature type="transmembrane region" description="Helical" evidence="7">
    <location>
        <begin position="20"/>
        <end position="38"/>
    </location>
</feature>